<dbReference type="CDD" id="cd05834">
    <property type="entry name" value="PWWP_HRP"/>
    <property type="match status" value="1"/>
</dbReference>
<evidence type="ECO:0000313" key="2">
    <source>
        <dbReference type="EMBL" id="VDL86500.1"/>
    </source>
</evidence>
<dbReference type="AlphaFoldDB" id="A0A0N4YXL9"/>
<reference evidence="2 3" key="2">
    <citation type="submission" date="2018-11" db="EMBL/GenBank/DDBJ databases">
        <authorList>
            <consortium name="Pathogen Informatics"/>
        </authorList>
    </citation>
    <scope>NUCLEOTIDE SEQUENCE [LARGE SCALE GENOMIC DNA]</scope>
</reference>
<evidence type="ECO:0000259" key="1">
    <source>
        <dbReference type="PROSITE" id="PS50812"/>
    </source>
</evidence>
<accession>A0A0N4YXL9</accession>
<protein>
    <submittedName>
        <fullName evidence="4">PWWP domain-containing protein</fullName>
    </submittedName>
</protein>
<keyword evidence="3" id="KW-1185">Reference proteome</keyword>
<evidence type="ECO:0000313" key="3">
    <source>
        <dbReference type="Proteomes" id="UP000271162"/>
    </source>
</evidence>
<dbReference type="SMART" id="SM00293">
    <property type="entry name" value="PWWP"/>
    <property type="match status" value="1"/>
</dbReference>
<proteinExistence type="predicted"/>
<gene>
    <name evidence="2" type="ORF">NBR_LOCUS21993</name>
</gene>
<reference evidence="4" key="1">
    <citation type="submission" date="2017-02" db="UniProtKB">
        <authorList>
            <consortium name="WormBaseParasite"/>
        </authorList>
    </citation>
    <scope>IDENTIFICATION</scope>
</reference>
<name>A0A0N4YXL9_NIPBR</name>
<evidence type="ECO:0000313" key="4">
    <source>
        <dbReference type="WBParaSite" id="NBR_0002199101-mRNA-1"/>
    </source>
</evidence>
<dbReference type="PANTHER" id="PTHR12550:SF70">
    <property type="entry name" value="JIL-1 ANCHORING AND STABILIZING PROTEIN, ISOFORM A"/>
    <property type="match status" value="1"/>
</dbReference>
<dbReference type="PROSITE" id="PS50812">
    <property type="entry name" value="PWWP"/>
    <property type="match status" value="1"/>
</dbReference>
<dbReference type="WBParaSite" id="NBR_0002199101-mRNA-1">
    <property type="protein sequence ID" value="NBR_0002199101-mRNA-1"/>
    <property type="gene ID" value="NBR_0002199101"/>
</dbReference>
<organism evidence="4">
    <name type="scientific">Nippostrongylus brasiliensis</name>
    <name type="common">Rat hookworm</name>
    <dbReference type="NCBI Taxonomy" id="27835"/>
    <lineage>
        <taxon>Eukaryota</taxon>
        <taxon>Metazoa</taxon>
        <taxon>Ecdysozoa</taxon>
        <taxon>Nematoda</taxon>
        <taxon>Chromadorea</taxon>
        <taxon>Rhabditida</taxon>
        <taxon>Rhabditina</taxon>
        <taxon>Rhabditomorpha</taxon>
        <taxon>Strongyloidea</taxon>
        <taxon>Heligmosomidae</taxon>
        <taxon>Nippostrongylus</taxon>
    </lineage>
</organism>
<dbReference type="EMBL" id="UYSL01027200">
    <property type="protein sequence ID" value="VDL86500.1"/>
    <property type="molecule type" value="Genomic_DNA"/>
</dbReference>
<feature type="domain" description="PWWP" evidence="1">
    <location>
        <begin position="14"/>
        <end position="68"/>
    </location>
</feature>
<sequence length="154" mass="17385">MDMQSSSDSTLPNPGDLVWAKMKGFPPWPAKVLEKDKDTPLSRIPVLFFGTGEKAFMKPTDVCDYYENKAQYEVPRKHKGLDGSDFNILDDGLNLLGNDEVRSNRSKRSRASSKLYDDFLLNGFASRTRHRSGSASEAGRRSRYTTSSFSIIFF</sequence>
<dbReference type="PANTHER" id="PTHR12550">
    <property type="entry name" value="HEPATOMA-DERIVED GROWTH FACTOR-RELATED"/>
    <property type="match status" value="1"/>
</dbReference>
<dbReference type="Proteomes" id="UP000271162">
    <property type="component" value="Unassembled WGS sequence"/>
</dbReference>
<dbReference type="STRING" id="27835.A0A0N4YXL9"/>
<dbReference type="InterPro" id="IPR000313">
    <property type="entry name" value="PWWP_dom"/>
</dbReference>
<dbReference type="Gene3D" id="2.30.30.140">
    <property type="match status" value="1"/>
</dbReference>
<dbReference type="Pfam" id="PF00855">
    <property type="entry name" value="PWWP"/>
    <property type="match status" value="1"/>
</dbReference>
<dbReference type="SUPFAM" id="SSF63748">
    <property type="entry name" value="Tudor/PWWP/MBT"/>
    <property type="match status" value="1"/>
</dbReference>